<protein>
    <submittedName>
        <fullName evidence="14">Peptidase M48 Ste24p</fullName>
    </submittedName>
</protein>
<evidence type="ECO:0000256" key="5">
    <source>
        <dbReference type="ARBA" id="ARBA00022692"/>
    </source>
</evidence>
<feature type="domain" description="Peptidase M48" evidence="13">
    <location>
        <begin position="145"/>
        <end position="383"/>
    </location>
</feature>
<evidence type="ECO:0000256" key="3">
    <source>
        <dbReference type="ARBA" id="ARBA00022475"/>
    </source>
</evidence>
<dbReference type="Gene3D" id="3.30.2010.10">
    <property type="entry name" value="Metalloproteases ('zincins'), catalytic domain"/>
    <property type="match status" value="1"/>
</dbReference>
<keyword evidence="9 12" id="KW-1133">Transmembrane helix</keyword>
<keyword evidence="8" id="KW-0862">Zinc</keyword>
<evidence type="ECO:0000256" key="12">
    <source>
        <dbReference type="SAM" id="Phobius"/>
    </source>
</evidence>
<gene>
    <name evidence="14" type="ORF">Cflav_PD1324</name>
</gene>
<dbReference type="GO" id="GO:0046872">
    <property type="term" value="F:metal ion binding"/>
    <property type="evidence" value="ECO:0007669"/>
    <property type="project" value="UniProtKB-KW"/>
</dbReference>
<dbReference type="Pfam" id="PF01435">
    <property type="entry name" value="Peptidase_M48"/>
    <property type="match status" value="1"/>
</dbReference>
<keyword evidence="7" id="KW-0378">Hydrolase</keyword>
<dbReference type="PANTHER" id="PTHR43221:SF1">
    <property type="entry name" value="PROTEASE HTPX"/>
    <property type="match status" value="1"/>
</dbReference>
<evidence type="ECO:0000256" key="7">
    <source>
        <dbReference type="ARBA" id="ARBA00022801"/>
    </source>
</evidence>
<feature type="transmembrane region" description="Helical" evidence="12">
    <location>
        <begin position="41"/>
        <end position="72"/>
    </location>
</feature>
<reference evidence="14 15" key="1">
    <citation type="journal article" date="2011" name="J. Bacteriol.">
        <title>Genome sequence of 'Pedosphaera parvula' Ellin514, an aerobic Verrucomicrobial isolate from pasture soil.</title>
        <authorList>
            <person name="Kant R."/>
            <person name="van Passel M.W."/>
            <person name="Sangwan P."/>
            <person name="Palva A."/>
            <person name="Lucas S."/>
            <person name="Copeland A."/>
            <person name="Lapidus A."/>
            <person name="Glavina Del Rio T."/>
            <person name="Dalin E."/>
            <person name="Tice H."/>
            <person name="Bruce D."/>
            <person name="Goodwin L."/>
            <person name="Pitluck S."/>
            <person name="Chertkov O."/>
            <person name="Larimer F.W."/>
            <person name="Land M.L."/>
            <person name="Hauser L."/>
            <person name="Brettin T.S."/>
            <person name="Detter J.C."/>
            <person name="Han S."/>
            <person name="de Vos W.M."/>
            <person name="Janssen P.H."/>
            <person name="Smidt H."/>
        </authorList>
    </citation>
    <scope>NUCLEOTIDE SEQUENCE [LARGE SCALE GENOMIC DNA]</scope>
    <source>
        <strain evidence="14 15">Ellin514</strain>
    </source>
</reference>
<evidence type="ECO:0000256" key="10">
    <source>
        <dbReference type="ARBA" id="ARBA00023049"/>
    </source>
</evidence>
<dbReference type="RefSeq" id="WP_007417874.1">
    <property type="nucleotide sequence ID" value="NZ_ABOX02000050.1"/>
</dbReference>
<keyword evidence="4" id="KW-0645">Protease</keyword>
<dbReference type="GO" id="GO:0005886">
    <property type="term" value="C:plasma membrane"/>
    <property type="evidence" value="ECO:0007669"/>
    <property type="project" value="UniProtKB-SubCell"/>
</dbReference>
<evidence type="ECO:0000256" key="11">
    <source>
        <dbReference type="ARBA" id="ARBA00023136"/>
    </source>
</evidence>
<comment type="caution">
    <text evidence="14">The sequence shown here is derived from an EMBL/GenBank/DDBJ whole genome shotgun (WGS) entry which is preliminary data.</text>
</comment>
<comment type="subcellular location">
    <subcellularLocation>
        <location evidence="2">Cell membrane</location>
        <topology evidence="2">Multi-pass membrane protein</topology>
    </subcellularLocation>
</comment>
<dbReference type="PANTHER" id="PTHR43221">
    <property type="entry name" value="PROTEASE HTPX"/>
    <property type="match status" value="1"/>
</dbReference>
<dbReference type="AlphaFoldDB" id="B9XPY8"/>
<dbReference type="GO" id="GO:0004222">
    <property type="term" value="F:metalloendopeptidase activity"/>
    <property type="evidence" value="ECO:0007669"/>
    <property type="project" value="InterPro"/>
</dbReference>
<keyword evidence="5 12" id="KW-0812">Transmembrane</keyword>
<keyword evidence="3" id="KW-1003">Cell membrane</keyword>
<accession>B9XPY8</accession>
<evidence type="ECO:0000256" key="6">
    <source>
        <dbReference type="ARBA" id="ARBA00022723"/>
    </source>
</evidence>
<evidence type="ECO:0000256" key="1">
    <source>
        <dbReference type="ARBA" id="ARBA00001947"/>
    </source>
</evidence>
<dbReference type="STRING" id="320771.Cflav_PD1324"/>
<keyword evidence="11 12" id="KW-0472">Membrane</keyword>
<evidence type="ECO:0000259" key="13">
    <source>
        <dbReference type="Pfam" id="PF01435"/>
    </source>
</evidence>
<feature type="transmembrane region" description="Helical" evidence="12">
    <location>
        <begin position="260"/>
        <end position="279"/>
    </location>
</feature>
<dbReference type="GO" id="GO:0006508">
    <property type="term" value="P:proteolysis"/>
    <property type="evidence" value="ECO:0007669"/>
    <property type="project" value="UniProtKB-KW"/>
</dbReference>
<sequence length="733" mass="83100">MDEEIVDTTGELAGTGVSADSPLNSIEGELLPSRVSFMYQLGLIVVAAAMILLPLSYVCLVGLFGFCVYYYATHFSFLLTHYHGFRIFIFQVLIYIGPIFSGAVLTFFFIKPIFRRHSTEEKSYSLNVTDAPHLFALIGWICRALNAPIPSRVDVDCSPNASAGFRGGWRSLFGNDIILTIGLPLVSGMTQSQLAGVIAHEYGHFSQGVAMRAQFIIVSINAWFYKVVYERDHWDTSLVAMSEDEGQDGRLMILLYLARFCVWIGRRILWIFMVLGHLLSSFLSRQMEFDADQYQMKMSGSETFVATFRRLRQIVVGTQIAHKQMGLKWKQERKLLDRMPEFITSRADEIPADTQDQVYLQALQQKTCWYDSHPSHALRIQRALRAGERGVFHRTEPASELFSNFAELSQRVTVFFYQDLLGPQFTPDLLVSTEAVTRRGEHDYTADQQNIKRFFHGVATSLRPIIISEHKALVFRSREHLITSIQQNRQRMHDILPAAVTAYNSLKDADDRLIRSLQALHLLDGGCTFNPEDFGVAGQEIKKAVEVAQEEFDTAVNAFKPFEEAGRLRINDAIQLLRLPQIAASIPEGTQLQDESRQMIWTLSRLGETFGQVLELRKDCATLEVLLHYRQEQANAGTLEAEIEVLSIGIQESINQLQTKLSQVRYPFSHTTENVFVSDYARNKDYHSVPSQLLLREGTSHVEKLIGLYQRLLSNLIAICETVEKNAVDKTVA</sequence>
<evidence type="ECO:0000313" key="14">
    <source>
        <dbReference type="EMBL" id="EEF58085.1"/>
    </source>
</evidence>
<keyword evidence="15" id="KW-1185">Reference proteome</keyword>
<dbReference type="OrthoDB" id="176172at2"/>
<keyword evidence="10" id="KW-0482">Metalloprotease</keyword>
<organism evidence="14 15">
    <name type="scientific">Pedosphaera parvula (strain Ellin514)</name>
    <dbReference type="NCBI Taxonomy" id="320771"/>
    <lineage>
        <taxon>Bacteria</taxon>
        <taxon>Pseudomonadati</taxon>
        <taxon>Verrucomicrobiota</taxon>
        <taxon>Pedosphaerae</taxon>
        <taxon>Pedosphaerales</taxon>
        <taxon>Pedosphaeraceae</taxon>
        <taxon>Pedosphaera</taxon>
    </lineage>
</organism>
<dbReference type="CDD" id="cd07328">
    <property type="entry name" value="M48_Ste24p_like"/>
    <property type="match status" value="1"/>
</dbReference>
<evidence type="ECO:0000256" key="2">
    <source>
        <dbReference type="ARBA" id="ARBA00004651"/>
    </source>
</evidence>
<evidence type="ECO:0000256" key="9">
    <source>
        <dbReference type="ARBA" id="ARBA00022989"/>
    </source>
</evidence>
<evidence type="ECO:0000256" key="8">
    <source>
        <dbReference type="ARBA" id="ARBA00022833"/>
    </source>
</evidence>
<dbReference type="EMBL" id="ABOX02000050">
    <property type="protein sequence ID" value="EEF58085.1"/>
    <property type="molecule type" value="Genomic_DNA"/>
</dbReference>
<dbReference type="Proteomes" id="UP000003688">
    <property type="component" value="Unassembled WGS sequence"/>
</dbReference>
<comment type="cofactor">
    <cofactor evidence="1">
        <name>Zn(2+)</name>
        <dbReference type="ChEBI" id="CHEBI:29105"/>
    </cofactor>
</comment>
<dbReference type="InterPro" id="IPR050083">
    <property type="entry name" value="HtpX_protease"/>
</dbReference>
<evidence type="ECO:0000313" key="15">
    <source>
        <dbReference type="Proteomes" id="UP000003688"/>
    </source>
</evidence>
<feature type="transmembrane region" description="Helical" evidence="12">
    <location>
        <begin position="84"/>
        <end position="110"/>
    </location>
</feature>
<proteinExistence type="predicted"/>
<dbReference type="InterPro" id="IPR001915">
    <property type="entry name" value="Peptidase_M48"/>
</dbReference>
<evidence type="ECO:0000256" key="4">
    <source>
        <dbReference type="ARBA" id="ARBA00022670"/>
    </source>
</evidence>
<name>B9XPY8_PEDPL</name>
<keyword evidence="6" id="KW-0479">Metal-binding</keyword>